<dbReference type="KEGG" id="atq:GH723_04730"/>
<organism evidence="2 3">
    <name type="scientific">Actinomarinicola tropica</name>
    <dbReference type="NCBI Taxonomy" id="2789776"/>
    <lineage>
        <taxon>Bacteria</taxon>
        <taxon>Bacillati</taxon>
        <taxon>Actinomycetota</taxon>
        <taxon>Acidimicrobiia</taxon>
        <taxon>Acidimicrobiales</taxon>
        <taxon>Iamiaceae</taxon>
        <taxon>Actinomarinicola</taxon>
    </lineage>
</organism>
<dbReference type="EMBL" id="CP045851">
    <property type="protein sequence ID" value="QGG94463.1"/>
    <property type="molecule type" value="Genomic_DNA"/>
</dbReference>
<protein>
    <submittedName>
        <fullName evidence="2">Uncharacterized protein</fullName>
    </submittedName>
</protein>
<accession>A0A5Q2RFJ1</accession>
<reference evidence="2 3" key="1">
    <citation type="submission" date="2019-11" db="EMBL/GenBank/DDBJ databases">
        <authorList>
            <person name="He Y."/>
        </authorList>
    </citation>
    <scope>NUCLEOTIDE SEQUENCE [LARGE SCALE GENOMIC DNA]</scope>
    <source>
        <strain evidence="2 3">SCSIO 58843</strain>
    </source>
</reference>
<keyword evidence="3" id="KW-1185">Reference proteome</keyword>
<name>A0A5Q2RFJ1_9ACTN</name>
<proteinExistence type="predicted"/>
<keyword evidence="1" id="KW-1133">Transmembrane helix</keyword>
<gene>
    <name evidence="2" type="ORF">GH723_04730</name>
</gene>
<keyword evidence="1" id="KW-0472">Membrane</keyword>
<evidence type="ECO:0000256" key="1">
    <source>
        <dbReference type="SAM" id="Phobius"/>
    </source>
</evidence>
<evidence type="ECO:0000313" key="2">
    <source>
        <dbReference type="EMBL" id="QGG94463.1"/>
    </source>
</evidence>
<sequence length="158" mass="15968">MSHVAASDCERIRDGRVAQPANTASSLAFVVAGVEILRRTGRHRRWWSAVAAASITAGIGSVAYHGPGGRIAKVVHDVGVDALALALPVAVAADGAPARISPRTVALGAASVAAHVLTRTGAPLCDPDARVQGHAVFHVLAASAVASAARDQLARPPA</sequence>
<keyword evidence="1" id="KW-0812">Transmembrane</keyword>
<evidence type="ECO:0000313" key="3">
    <source>
        <dbReference type="Proteomes" id="UP000334019"/>
    </source>
</evidence>
<dbReference type="RefSeq" id="WP_153758569.1">
    <property type="nucleotide sequence ID" value="NZ_CP045851.1"/>
</dbReference>
<feature type="transmembrane region" description="Helical" evidence="1">
    <location>
        <begin position="46"/>
        <end position="64"/>
    </location>
</feature>
<dbReference type="AlphaFoldDB" id="A0A5Q2RFJ1"/>
<dbReference type="Proteomes" id="UP000334019">
    <property type="component" value="Chromosome"/>
</dbReference>